<evidence type="ECO:0000313" key="2">
    <source>
        <dbReference type="Proteomes" id="UP000597444"/>
    </source>
</evidence>
<keyword evidence="2" id="KW-1185">Reference proteome</keyword>
<reference evidence="1" key="1">
    <citation type="submission" date="2020-10" db="EMBL/GenBank/DDBJ databases">
        <title>Taxonomic study of unclassified bacteria belonging to the class Ktedonobacteria.</title>
        <authorList>
            <person name="Yabe S."/>
            <person name="Wang C.M."/>
            <person name="Zheng Y."/>
            <person name="Sakai Y."/>
            <person name="Cavaletti L."/>
            <person name="Monciardini P."/>
            <person name="Donadio S."/>
        </authorList>
    </citation>
    <scope>NUCLEOTIDE SEQUENCE</scope>
    <source>
        <strain evidence="1">ID150040</strain>
    </source>
</reference>
<comment type="caution">
    <text evidence="1">The sequence shown here is derived from an EMBL/GenBank/DDBJ whole genome shotgun (WGS) entry which is preliminary data.</text>
</comment>
<evidence type="ECO:0000313" key="1">
    <source>
        <dbReference type="EMBL" id="GHP00670.1"/>
    </source>
</evidence>
<organism evidence="1 2">
    <name type="scientific">Reticulibacter mediterranei</name>
    <dbReference type="NCBI Taxonomy" id="2778369"/>
    <lineage>
        <taxon>Bacteria</taxon>
        <taxon>Bacillati</taxon>
        <taxon>Chloroflexota</taxon>
        <taxon>Ktedonobacteria</taxon>
        <taxon>Ktedonobacterales</taxon>
        <taxon>Reticulibacteraceae</taxon>
        <taxon>Reticulibacter</taxon>
    </lineage>
</organism>
<dbReference type="EMBL" id="BNJK01000003">
    <property type="protein sequence ID" value="GHP00670.1"/>
    <property type="molecule type" value="Genomic_DNA"/>
</dbReference>
<sequence length="69" mass="7480">MTRIGVKMNESQVTLRLGIPVAVSVAYWWDSKGFLQEVSVEGGDSDEYAIYHATEGEGPGWCALQVCSG</sequence>
<gene>
    <name evidence="1" type="ORF">KSF_107170</name>
</gene>
<name>A0A8J3IZ84_9CHLR</name>
<protein>
    <submittedName>
        <fullName evidence="1">Uncharacterized protein</fullName>
    </submittedName>
</protein>
<proteinExistence type="predicted"/>
<dbReference type="Proteomes" id="UP000597444">
    <property type="component" value="Unassembled WGS sequence"/>
</dbReference>
<dbReference type="AlphaFoldDB" id="A0A8J3IZ84"/>
<accession>A0A8J3IZ84</accession>